<reference evidence="1" key="1">
    <citation type="submission" date="2014-12" db="EMBL/GenBank/DDBJ databases">
        <title>Insight into the proteome of Arion vulgaris.</title>
        <authorList>
            <person name="Aradska J."/>
            <person name="Bulat T."/>
            <person name="Smidak R."/>
            <person name="Sarate P."/>
            <person name="Gangsoo J."/>
            <person name="Sialana F."/>
            <person name="Bilban M."/>
            <person name="Lubec G."/>
        </authorList>
    </citation>
    <scope>NUCLEOTIDE SEQUENCE</scope>
    <source>
        <tissue evidence="1">Skin</tissue>
    </source>
</reference>
<gene>
    <name evidence="1" type="primary">ORF64299</name>
</gene>
<protein>
    <submittedName>
        <fullName evidence="1">Uncharacterized protein</fullName>
    </submittedName>
</protein>
<accession>A0A0B6ZJF1</accession>
<feature type="non-terminal residue" evidence="1">
    <location>
        <position position="50"/>
    </location>
</feature>
<dbReference type="EMBL" id="HACG01021020">
    <property type="protein sequence ID" value="CEK67885.1"/>
    <property type="molecule type" value="Transcribed_RNA"/>
</dbReference>
<evidence type="ECO:0000313" key="1">
    <source>
        <dbReference type="EMBL" id="CEK67885.1"/>
    </source>
</evidence>
<sequence length="50" mass="5858">MYFNAIVNVCICNKSLPVEMRMRVIQGYIEPIKTYGCESWKINTDKKISE</sequence>
<proteinExistence type="predicted"/>
<organism evidence="1">
    <name type="scientific">Arion vulgaris</name>
    <dbReference type="NCBI Taxonomy" id="1028688"/>
    <lineage>
        <taxon>Eukaryota</taxon>
        <taxon>Metazoa</taxon>
        <taxon>Spiralia</taxon>
        <taxon>Lophotrochozoa</taxon>
        <taxon>Mollusca</taxon>
        <taxon>Gastropoda</taxon>
        <taxon>Heterobranchia</taxon>
        <taxon>Euthyneura</taxon>
        <taxon>Panpulmonata</taxon>
        <taxon>Eupulmonata</taxon>
        <taxon>Stylommatophora</taxon>
        <taxon>Helicina</taxon>
        <taxon>Arionoidea</taxon>
        <taxon>Arionidae</taxon>
        <taxon>Arion</taxon>
    </lineage>
</organism>
<name>A0A0B6ZJF1_9EUPU</name>
<dbReference type="AlphaFoldDB" id="A0A0B6ZJF1"/>